<dbReference type="Pfam" id="PF22916">
    <property type="entry name" value="UTP25_NTPase-like"/>
    <property type="match status" value="1"/>
</dbReference>
<feature type="compositionally biased region" description="Polar residues" evidence="9">
    <location>
        <begin position="306"/>
        <end position="315"/>
    </location>
</feature>
<dbReference type="SUPFAM" id="SSF54999">
    <property type="entry name" value="Ribosomal protein S10"/>
    <property type="match status" value="1"/>
</dbReference>
<evidence type="ECO:0000256" key="9">
    <source>
        <dbReference type="SAM" id="MobiDB-lite"/>
    </source>
</evidence>
<gene>
    <name evidence="11" type="primary">Diexf</name>
    <name evidence="11" type="ORF">GTO92_0011878</name>
</gene>
<name>A0ABS2YYU4_POLSE</name>
<feature type="region of interest" description="Disordered" evidence="9">
    <location>
        <begin position="253"/>
        <end position="414"/>
    </location>
</feature>
<keyword evidence="4" id="KW-0689">Ribosomal protein</keyword>
<dbReference type="Gene3D" id="3.40.50.300">
    <property type="entry name" value="P-loop containing nucleotide triphosphate hydrolases"/>
    <property type="match status" value="1"/>
</dbReference>
<dbReference type="Pfam" id="PF06862">
    <property type="entry name" value="Utp25_C"/>
    <property type="match status" value="1"/>
</dbReference>
<accession>A0ABS2YYU4</accession>
<feature type="region of interest" description="Disordered" evidence="9">
    <location>
        <begin position="674"/>
        <end position="693"/>
    </location>
</feature>
<dbReference type="InterPro" id="IPR036838">
    <property type="entry name" value="Ribosomal_uS10_dom_sf"/>
</dbReference>
<proteinExistence type="inferred from homology"/>
<evidence type="ECO:0000256" key="2">
    <source>
        <dbReference type="ARBA" id="ARBA00007102"/>
    </source>
</evidence>
<dbReference type="InterPro" id="IPR027486">
    <property type="entry name" value="Ribosomal_uS10_dom"/>
</dbReference>
<evidence type="ECO:0000313" key="12">
    <source>
        <dbReference type="Proteomes" id="UP001166052"/>
    </source>
</evidence>
<feature type="compositionally biased region" description="Basic and acidic residues" evidence="9">
    <location>
        <begin position="373"/>
        <end position="382"/>
    </location>
</feature>
<evidence type="ECO:0000256" key="5">
    <source>
        <dbReference type="ARBA" id="ARBA00023242"/>
    </source>
</evidence>
<keyword evidence="12" id="KW-1185">Reference proteome</keyword>
<dbReference type="InterPro" id="IPR053940">
    <property type="entry name" value="UTP25_NTPase-like"/>
</dbReference>
<feature type="non-terminal residue" evidence="11">
    <location>
        <position position="1118"/>
    </location>
</feature>
<evidence type="ECO:0000256" key="4">
    <source>
        <dbReference type="ARBA" id="ARBA00022980"/>
    </source>
</evidence>
<dbReference type="SUPFAM" id="SSF52540">
    <property type="entry name" value="P-loop containing nucleoside triphosphate hydrolases"/>
    <property type="match status" value="1"/>
</dbReference>
<feature type="domain" description="Small ribosomal subunit protein uS10" evidence="10">
    <location>
        <begin position="84"/>
        <end position="181"/>
    </location>
</feature>
<evidence type="ECO:0000256" key="8">
    <source>
        <dbReference type="ARBA" id="ARBA00032325"/>
    </source>
</evidence>
<dbReference type="Proteomes" id="UP001166052">
    <property type="component" value="Unassembled WGS sequence"/>
</dbReference>
<evidence type="ECO:0000259" key="10">
    <source>
        <dbReference type="SMART" id="SM01403"/>
    </source>
</evidence>
<feature type="non-terminal residue" evidence="11">
    <location>
        <position position="1"/>
    </location>
</feature>
<comment type="caution">
    <text evidence="11">The sequence shown here is derived from an EMBL/GenBank/DDBJ whole genome shotgun (WGS) entry which is preliminary data.</text>
</comment>
<dbReference type="PANTHER" id="PTHR12933:SF0">
    <property type="entry name" value="U3 SMALL NUCLEOLAR RNA-ASSOCIATED PROTEIN 25 HOMOLOG"/>
    <property type="match status" value="1"/>
</dbReference>
<comment type="similarity">
    <text evidence="2">Belongs to the universal ribosomal protein uS10 family.</text>
</comment>
<feature type="compositionally biased region" description="Basic and acidic residues" evidence="9">
    <location>
        <begin position="260"/>
        <end position="273"/>
    </location>
</feature>
<dbReference type="InterPro" id="IPR027417">
    <property type="entry name" value="P-loop_NTPase"/>
</dbReference>
<dbReference type="SMART" id="SM01403">
    <property type="entry name" value="Ribosomal_S10"/>
    <property type="match status" value="1"/>
</dbReference>
<dbReference type="Pfam" id="PF00338">
    <property type="entry name" value="Ribosomal_S10"/>
    <property type="match status" value="1"/>
</dbReference>
<sequence>MWRAGYVCRLLGRQFWSRGGLTQAQSSHAVLNPWGAAAPGGTILSVSVSSWKITAGIHTGKPSFAIPPTITETDEADALYKRISVLVKGHDRAVLDSYEYFATLAASELDINVEKVYEPPKKIERLTVLKSVHIFKKHRVQYEMRTYYRCIELKHLTGSTAQVYLEYIQRNLPEGVAMEVTKTAVEKLPEHIKRPVWNSLPPISTLHGRLLIGYAANRFTASTCGFPKPSGFARALKMGKRREKKQLFNSLTKKQKKHLKEFGEQHPFHDKVDVTAGPSRVTELPGSPEHSSEGSDEDSEPEGASAYQTLLSSLTAAPDEDTEEDDDDDDDSDDEEGEDEGAELEEDEQPDDDDVHTAELGGDGDPDDTAEDFTDKEHESKFSLESNCLESDATPEGPRTPSASCQESKTPCGRVNVNDPQLVFVTILGRVAVRPRFETLVMGHIQQASLESAEEDEGGSAPTYLSLGVKKDPFMQHLYTELDEEDIRKASSGSRSTAQLKWQRLGNLLLSNSLETCSSLTPGHAPCEGLLHKPLSTTWPKVNRPFVHAEEQRTFTPLQQELFSLMAAYKDVYFPESSVLGDGPPVRALYCLHVLNHVLKANSLVLANNAHLRDRKANLKEEEEDERRDQGLTRPKVLILVPFRDAALRVVQTFISLLEATDKKLDVSNKKRFKDEFGSGPEDRPPSRSRPDDYHATFSGNVDDHFRIGVAILQKSMRLYAPFYSSDIIIASPLGLRTLLGVEGDVKRDFDFLSSIEVLILDQADIFLMQNWEHVLHIMRHLNLQPLDPHGVDFSRVRMWNLSNAAQCYRQTLIFSSIQEPQINAILTKSCHNYRGQVAVKNLPKVGSICQVVVPLPHVFQRFKTDSFADQDARASSAPQSPRSHKDLHSAVLVVHVMLGRRALKAFLRALRPPTNPVTRLQRENFQSFVPGDEIEPDPRSARPSFLRSPLSFQFFVDKVLPQYRDAVMSHTLIYVPSYFDYVRLRNFLRKEEIGFAPVCEYSKKSDVSRARHFFQNGVKPFLLLTERFHFFRRHSIKGVRNLIFYALPSYPHFYSEVCNMLSAPSSGEEATWTCTTLYSRYDVHRLASVTGAERAAQMLQSQKSVHLFVTGGEEAAL</sequence>
<dbReference type="InterPro" id="IPR053939">
    <property type="entry name" value="UTP25_C"/>
</dbReference>
<evidence type="ECO:0000256" key="6">
    <source>
        <dbReference type="ARBA" id="ARBA00023274"/>
    </source>
</evidence>
<evidence type="ECO:0000256" key="3">
    <source>
        <dbReference type="ARBA" id="ARBA00009223"/>
    </source>
</evidence>
<evidence type="ECO:0000256" key="7">
    <source>
        <dbReference type="ARBA" id="ARBA00024421"/>
    </source>
</evidence>
<comment type="subcellular location">
    <subcellularLocation>
        <location evidence="1">Nucleus</location>
        <location evidence="1">Nucleolus</location>
    </subcellularLocation>
</comment>
<keyword evidence="6" id="KW-0687">Ribonucleoprotein</keyword>
<organism evidence="11 12">
    <name type="scientific">Polypterus senegalus</name>
    <name type="common">Senegal bichir</name>
    <dbReference type="NCBI Taxonomy" id="55291"/>
    <lineage>
        <taxon>Eukaryota</taxon>
        <taxon>Metazoa</taxon>
        <taxon>Chordata</taxon>
        <taxon>Craniata</taxon>
        <taxon>Vertebrata</taxon>
        <taxon>Euteleostomi</taxon>
        <taxon>Actinopterygii</taxon>
        <taxon>Polypteriformes</taxon>
        <taxon>Polypteridae</taxon>
        <taxon>Polypterus</taxon>
    </lineage>
</organism>
<reference evidence="11" key="1">
    <citation type="journal article" date="2021" name="Cell">
        <title>Tracing the genetic footprints of vertebrate landing in non-teleost ray-finned fishes.</title>
        <authorList>
            <person name="Bi X."/>
            <person name="Wang K."/>
            <person name="Yang L."/>
            <person name="Pan H."/>
            <person name="Jiang H."/>
            <person name="Wei Q."/>
            <person name="Fang M."/>
            <person name="Yu H."/>
            <person name="Zhu C."/>
            <person name="Cai Y."/>
            <person name="He Y."/>
            <person name="Gan X."/>
            <person name="Zeng H."/>
            <person name="Yu D."/>
            <person name="Zhu Y."/>
            <person name="Jiang H."/>
            <person name="Qiu Q."/>
            <person name="Yang H."/>
            <person name="Zhang Y.E."/>
            <person name="Wang W."/>
            <person name="Zhu M."/>
            <person name="He S."/>
            <person name="Zhang G."/>
        </authorList>
    </citation>
    <scope>NUCLEOTIDE SEQUENCE</scope>
    <source>
        <strain evidence="11">Bchr_001</strain>
    </source>
</reference>
<feature type="compositionally biased region" description="Acidic residues" evidence="9">
    <location>
        <begin position="318"/>
        <end position="354"/>
    </location>
</feature>
<feature type="compositionally biased region" description="Acidic residues" evidence="9">
    <location>
        <begin position="362"/>
        <end position="372"/>
    </location>
</feature>
<evidence type="ECO:0000313" key="11">
    <source>
        <dbReference type="EMBL" id="MBN3291965.1"/>
    </source>
</evidence>
<dbReference type="InterPro" id="IPR010678">
    <property type="entry name" value="UTP25"/>
</dbReference>
<dbReference type="Gene3D" id="3.30.70.600">
    <property type="entry name" value="Ribosomal protein S10 domain"/>
    <property type="match status" value="1"/>
</dbReference>
<dbReference type="HAMAP" id="MF_00508">
    <property type="entry name" value="Ribosomal_uS10"/>
    <property type="match status" value="1"/>
</dbReference>
<comment type="similarity">
    <text evidence="3">Belongs to the UTP25 family.</text>
</comment>
<dbReference type="PANTHER" id="PTHR12933">
    <property type="entry name" value="ORF PROTEIN-RELATED"/>
    <property type="match status" value="1"/>
</dbReference>
<evidence type="ECO:0000256" key="1">
    <source>
        <dbReference type="ARBA" id="ARBA00004604"/>
    </source>
</evidence>
<protein>
    <recommendedName>
        <fullName evidence="7">U3 small nucleolar RNA-associated protein 25 homolog</fullName>
    </recommendedName>
    <alternativeName>
        <fullName evidence="8">UTP25 small subunit processor component</fullName>
    </alternativeName>
</protein>
<dbReference type="EMBL" id="JAAWVN010014597">
    <property type="protein sequence ID" value="MBN3291965.1"/>
    <property type="molecule type" value="Genomic_DNA"/>
</dbReference>
<dbReference type="InterPro" id="IPR001848">
    <property type="entry name" value="Ribosomal_uS10"/>
</dbReference>
<keyword evidence="5" id="KW-0539">Nucleus</keyword>